<comment type="caution">
    <text evidence="1">The sequence shown here is derived from an EMBL/GenBank/DDBJ whole genome shotgun (WGS) entry which is preliminary data.</text>
</comment>
<protein>
    <submittedName>
        <fullName evidence="1">Uncharacterized protein</fullName>
    </submittedName>
</protein>
<accession>A0A399E0F7</accession>
<dbReference type="OrthoDB" id="9931850at2"/>
<dbReference type="AlphaFoldDB" id="A0A399E0F7"/>
<proteinExistence type="predicted"/>
<dbReference type="Proteomes" id="UP000266089">
    <property type="component" value="Unassembled WGS sequence"/>
</dbReference>
<dbReference type="EMBL" id="QWKX01000030">
    <property type="protein sequence ID" value="RIH77168.1"/>
    <property type="molecule type" value="Genomic_DNA"/>
</dbReference>
<sequence length="65" mass="7452">MSEQGQAVPLMVVIRLEPSQPERPWRATLLDLETDQRAEFSSPLELLQYLERLCRESGGRVVGIR</sequence>
<gene>
    <name evidence="1" type="ORF">Mcate_01421</name>
</gene>
<reference evidence="1 2" key="1">
    <citation type="submission" date="2018-08" db="EMBL/GenBank/DDBJ databases">
        <title>Meiothermus cateniformans JCM 15151 genome sequencing project.</title>
        <authorList>
            <person name="Da Costa M.S."/>
            <person name="Albuquerque L."/>
            <person name="Raposo P."/>
            <person name="Froufe H.J.C."/>
            <person name="Barroso C.S."/>
            <person name="Egas C."/>
        </authorList>
    </citation>
    <scope>NUCLEOTIDE SEQUENCE [LARGE SCALE GENOMIC DNA]</scope>
    <source>
        <strain evidence="1 2">JCM 15151</strain>
    </source>
</reference>
<name>A0A399E0F7_9DEIN</name>
<evidence type="ECO:0000313" key="2">
    <source>
        <dbReference type="Proteomes" id="UP000266089"/>
    </source>
</evidence>
<dbReference type="RefSeq" id="WP_027888671.1">
    <property type="nucleotide sequence ID" value="NZ_JBHSXZ010000020.1"/>
</dbReference>
<evidence type="ECO:0000313" key="1">
    <source>
        <dbReference type="EMBL" id="RIH77168.1"/>
    </source>
</evidence>
<dbReference type="KEGG" id="mtai:Mtai_v1c28290"/>
<organism evidence="1 2">
    <name type="scientific">Meiothermus taiwanensis</name>
    <dbReference type="NCBI Taxonomy" id="172827"/>
    <lineage>
        <taxon>Bacteria</taxon>
        <taxon>Thermotogati</taxon>
        <taxon>Deinococcota</taxon>
        <taxon>Deinococci</taxon>
        <taxon>Thermales</taxon>
        <taxon>Thermaceae</taxon>
        <taxon>Meiothermus</taxon>
    </lineage>
</organism>